<keyword evidence="3 6" id="KW-0853">WD repeat</keyword>
<dbReference type="PROSITE" id="PS50082">
    <property type="entry name" value="WD_REPEATS_2"/>
    <property type="match status" value="3"/>
</dbReference>
<dbReference type="SUPFAM" id="SSF50978">
    <property type="entry name" value="WD40 repeat-like"/>
    <property type="match status" value="1"/>
</dbReference>
<name>A0A0C9S4Y1_9CONI</name>
<evidence type="ECO:0000313" key="9">
    <source>
        <dbReference type="EMBL" id="JAG85873.1"/>
    </source>
</evidence>
<dbReference type="PROSITE" id="PS50897">
    <property type="entry name" value="CTLH"/>
    <property type="match status" value="1"/>
</dbReference>
<dbReference type="InterPro" id="IPR051350">
    <property type="entry name" value="WD_repeat-ST_regulator"/>
</dbReference>
<feature type="region of interest" description="Disordered" evidence="7">
    <location>
        <begin position="1"/>
        <end position="41"/>
    </location>
</feature>
<evidence type="ECO:0000256" key="6">
    <source>
        <dbReference type="PROSITE-ProRule" id="PRU00221"/>
    </source>
</evidence>
<accession>A0A0C9S4Y1</accession>
<dbReference type="PANTHER" id="PTHR22838">
    <property type="entry name" value="WD REPEAT PROTEIN 26-RELATED"/>
    <property type="match status" value="1"/>
</dbReference>
<feature type="repeat" description="WD" evidence="6">
    <location>
        <begin position="525"/>
        <end position="557"/>
    </location>
</feature>
<dbReference type="FunFam" id="2.130.10.10:FF:000087">
    <property type="entry name" value="WD repeat-containing protein 26 homolog"/>
    <property type="match status" value="1"/>
</dbReference>
<feature type="repeat" description="WD" evidence="6">
    <location>
        <begin position="312"/>
        <end position="353"/>
    </location>
</feature>
<dbReference type="SMART" id="SM00320">
    <property type="entry name" value="WD40"/>
    <property type="match status" value="7"/>
</dbReference>
<reference evidence="9" key="1">
    <citation type="submission" date="2015-02" db="EMBL/GenBank/DDBJ databases">
        <title>A transcriptome of Wollemia nobilis - a relic of Gondwana.</title>
        <authorList>
            <person name="Chia J.Y."/>
            <person name="Leong Y.S."/>
            <person name="Abdul Karim S."/>
            <person name="Wan Azmi N."/>
            <person name="Hercus R."/>
            <person name="Croft L."/>
        </authorList>
    </citation>
    <scope>NUCLEOTIDE SEQUENCE</scope>
    <source>
        <strain evidence="9">MaeBrown</strain>
        <tissue evidence="9">Leaf</tissue>
    </source>
</reference>
<dbReference type="InterPro" id="IPR006594">
    <property type="entry name" value="LisH"/>
</dbReference>
<evidence type="ECO:0000259" key="8">
    <source>
        <dbReference type="PROSITE" id="PS50897"/>
    </source>
</evidence>
<dbReference type="InterPro" id="IPR006595">
    <property type="entry name" value="CTLH_C"/>
</dbReference>
<dbReference type="PROSITE" id="PS50896">
    <property type="entry name" value="LISH"/>
    <property type="match status" value="1"/>
</dbReference>
<keyword evidence="4" id="KW-0677">Repeat</keyword>
<dbReference type="Pfam" id="PF23627">
    <property type="entry name" value="LisH_WDR26"/>
    <property type="match status" value="1"/>
</dbReference>
<keyword evidence="2" id="KW-0963">Cytoplasm</keyword>
<evidence type="ECO:0000256" key="7">
    <source>
        <dbReference type="SAM" id="MobiDB-lite"/>
    </source>
</evidence>
<evidence type="ECO:0000256" key="3">
    <source>
        <dbReference type="ARBA" id="ARBA00022574"/>
    </source>
</evidence>
<feature type="repeat" description="WD" evidence="6">
    <location>
        <begin position="267"/>
        <end position="308"/>
    </location>
</feature>
<dbReference type="PANTHER" id="PTHR22838:SF0">
    <property type="entry name" value="WD REPEAT-CONTAINING PROTEIN 26"/>
    <property type="match status" value="1"/>
</dbReference>
<feature type="domain" description="CTLH" evidence="8">
    <location>
        <begin position="93"/>
        <end position="151"/>
    </location>
</feature>
<comment type="subcellular location">
    <subcellularLocation>
        <location evidence="1">Cytoplasm</location>
    </subcellularLocation>
</comment>
<evidence type="ECO:0000256" key="5">
    <source>
        <dbReference type="ARBA" id="ARBA00065067"/>
    </source>
</evidence>
<dbReference type="PROSITE" id="PS00678">
    <property type="entry name" value="WD_REPEATS_1"/>
    <property type="match status" value="1"/>
</dbReference>
<evidence type="ECO:0000256" key="1">
    <source>
        <dbReference type="ARBA" id="ARBA00004496"/>
    </source>
</evidence>
<evidence type="ECO:0000256" key="2">
    <source>
        <dbReference type="ARBA" id="ARBA00022490"/>
    </source>
</evidence>
<dbReference type="InterPro" id="IPR036322">
    <property type="entry name" value="WD40_repeat_dom_sf"/>
</dbReference>
<dbReference type="EMBL" id="GCHU01021975">
    <property type="protein sequence ID" value="JAG85873.1"/>
    <property type="molecule type" value="Transcribed_RNA"/>
</dbReference>
<dbReference type="CDD" id="cd00200">
    <property type="entry name" value="WD40"/>
    <property type="match status" value="1"/>
</dbReference>
<evidence type="ECO:0000256" key="4">
    <source>
        <dbReference type="ARBA" id="ARBA00022737"/>
    </source>
</evidence>
<dbReference type="Pfam" id="PF00400">
    <property type="entry name" value="WD40"/>
    <property type="match status" value="5"/>
</dbReference>
<dbReference type="InterPro" id="IPR015943">
    <property type="entry name" value="WD40/YVTN_repeat-like_dom_sf"/>
</dbReference>
<comment type="subunit">
    <text evidence="5">Interacts with RANBPM.</text>
</comment>
<dbReference type="Gene3D" id="2.130.10.10">
    <property type="entry name" value="YVTN repeat-like/Quinoprotein amine dehydrogenase"/>
    <property type="match status" value="2"/>
</dbReference>
<organism evidence="9">
    <name type="scientific">Wollemia nobilis</name>
    <dbReference type="NCBI Taxonomy" id="56998"/>
    <lineage>
        <taxon>Eukaryota</taxon>
        <taxon>Viridiplantae</taxon>
        <taxon>Streptophyta</taxon>
        <taxon>Embryophyta</taxon>
        <taxon>Tracheophyta</taxon>
        <taxon>Spermatophyta</taxon>
        <taxon>Pinopsida</taxon>
        <taxon>Pinidae</taxon>
        <taxon>Conifers II</taxon>
        <taxon>Araucariales</taxon>
        <taxon>Araucariaceae</taxon>
        <taxon>Wollemia</taxon>
    </lineage>
</organism>
<proteinExistence type="predicted"/>
<dbReference type="AlphaFoldDB" id="A0A0C9S4Y1"/>
<dbReference type="InterPro" id="IPR001680">
    <property type="entry name" value="WD40_rpt"/>
</dbReference>
<dbReference type="InterPro" id="IPR019775">
    <property type="entry name" value="WD40_repeat_CS"/>
</dbReference>
<dbReference type="GO" id="GO:0005737">
    <property type="term" value="C:cytoplasm"/>
    <property type="evidence" value="ECO:0007669"/>
    <property type="project" value="UniProtKB-SubCell"/>
</dbReference>
<dbReference type="PROSITE" id="PS50294">
    <property type="entry name" value="WD_REPEATS_REGION"/>
    <property type="match status" value="3"/>
</dbReference>
<sequence>MGGREDDEPPLKRIKVSSAEARRVPEKQAPIPSLGSFDTLMAEPLPSQQGETVGSKGLIRRVEFVRIITQALYSLGYQDAGDVLEKESRLPLESDIVKLFKQQIRDGKWDQSVITLQQIGQVDADTLRAATFLILQQKFFEFLVDKVNLLAALETLRLEISPLRINTQRVHELASCIVSPSRCELLGYRKQGNGDSSHRMKLLQDIQQLLPPSIMIPEKRLESLVEQALSVQREACVFHNSLDNALSLYTDHQCGRDQIPTMTLQVLQSHENEVWFLQFSNNGKYLASASKDCTAIIWEVSENGTVSMKHRLTGHRKPVSFVSWSPDDKMLLTCGIEEYVKLWNVETGELKLTYDKCGNGFTSCGWFPDGARIICGDVGKSIYIWDLEGKELDSWQGPRMPKISDLAVTSDGKQIISTCGEKEIMMFNLDTKSERLIDEEKLITSVCVSKDSRFLLVNLVNQEIHLWDITGDDSKLLLKYKGHKQGRYVIRSCFGGSDHAFIVSGSEDSQVYIWHRGNGQLLAVLPGHSGTVNCVSWNPVNPHMFASASDDYTIRIWGVDRNILKNKNANSSNGVVHFANGRP</sequence>
<protein>
    <submittedName>
        <fullName evidence="9">TSA: Wollemia nobilis Ref_Wollemi_Transcript_22135_2382 transcribed RNA sequence</fullName>
    </submittedName>
</protein>